<organism evidence="2 3">
    <name type="scientific">Pajaroellobacter abortibovis</name>
    <dbReference type="NCBI Taxonomy" id="1882918"/>
    <lineage>
        <taxon>Bacteria</taxon>
        <taxon>Pseudomonadati</taxon>
        <taxon>Myxococcota</taxon>
        <taxon>Polyangia</taxon>
        <taxon>Polyangiales</taxon>
        <taxon>Polyangiaceae</taxon>
    </lineage>
</organism>
<reference evidence="2 3" key="1">
    <citation type="submission" date="2016-08" db="EMBL/GenBank/DDBJ databases">
        <title>Identification and validation of antigenic proteins from Pajaroellobacter abortibovis using de-novo genome sequence assembly and reverse vaccinology.</title>
        <authorList>
            <person name="Welly B.T."/>
            <person name="Miller M.R."/>
            <person name="Stott J.L."/>
            <person name="Blanchard M.T."/>
            <person name="Islas-Trejo A.D."/>
            <person name="O'Rourke S.M."/>
            <person name="Young A.E."/>
            <person name="Medrano J.F."/>
            <person name="Van Eenennaam A.L."/>
        </authorList>
    </citation>
    <scope>NUCLEOTIDE SEQUENCE [LARGE SCALE GENOMIC DNA]</scope>
    <source>
        <strain evidence="2 3">BTF92-0548A/99-0131</strain>
    </source>
</reference>
<feature type="transmembrane region" description="Helical" evidence="1">
    <location>
        <begin position="52"/>
        <end position="72"/>
    </location>
</feature>
<sequence length="78" mass="9068">MFVEAEGDHSQVQKRLDLIRFRHYTSPALIQQQQAIHQRVVPAVWNPDALEAYLGPVRCCSLICMGMYCSLFKRSKRM</sequence>
<keyword evidence="1" id="KW-1133">Transmembrane helix</keyword>
<dbReference type="KEGG" id="pabo:BCY86_05215"/>
<dbReference type="Proteomes" id="UP000185544">
    <property type="component" value="Chromosome"/>
</dbReference>
<dbReference type="EMBL" id="CP016908">
    <property type="protein sequence ID" value="APS00144.1"/>
    <property type="molecule type" value="Genomic_DNA"/>
</dbReference>
<proteinExistence type="predicted"/>
<gene>
    <name evidence="2" type="ORF">BCY86_05215</name>
</gene>
<dbReference type="STRING" id="1882918.BCY86_05215"/>
<protein>
    <submittedName>
        <fullName evidence="2">Uncharacterized protein</fullName>
    </submittedName>
</protein>
<evidence type="ECO:0000313" key="2">
    <source>
        <dbReference type="EMBL" id="APS00144.1"/>
    </source>
</evidence>
<keyword evidence="1" id="KW-0472">Membrane</keyword>
<dbReference type="AlphaFoldDB" id="A0A1L6MX74"/>
<keyword evidence="3" id="KW-1185">Reference proteome</keyword>
<name>A0A1L6MX74_9BACT</name>
<accession>A0A1L6MX74</accession>
<evidence type="ECO:0000256" key="1">
    <source>
        <dbReference type="SAM" id="Phobius"/>
    </source>
</evidence>
<keyword evidence="1" id="KW-0812">Transmembrane</keyword>
<evidence type="ECO:0000313" key="3">
    <source>
        <dbReference type="Proteomes" id="UP000185544"/>
    </source>
</evidence>